<reference evidence="1" key="2">
    <citation type="journal article" date="2015" name="Fish Shellfish Immunol.">
        <title>Early steps in the European eel (Anguilla anguilla)-Vibrio vulnificus interaction in the gills: Role of the RtxA13 toxin.</title>
        <authorList>
            <person name="Callol A."/>
            <person name="Pajuelo D."/>
            <person name="Ebbesson L."/>
            <person name="Teles M."/>
            <person name="MacKenzie S."/>
            <person name="Amaro C."/>
        </authorList>
    </citation>
    <scope>NUCLEOTIDE SEQUENCE</scope>
</reference>
<name>A0A0E9PFR7_ANGAN</name>
<dbReference type="AlphaFoldDB" id="A0A0E9PFR7"/>
<accession>A0A0E9PFR7</accession>
<organism evidence="1">
    <name type="scientific">Anguilla anguilla</name>
    <name type="common">European freshwater eel</name>
    <name type="synonym">Muraena anguilla</name>
    <dbReference type="NCBI Taxonomy" id="7936"/>
    <lineage>
        <taxon>Eukaryota</taxon>
        <taxon>Metazoa</taxon>
        <taxon>Chordata</taxon>
        <taxon>Craniata</taxon>
        <taxon>Vertebrata</taxon>
        <taxon>Euteleostomi</taxon>
        <taxon>Actinopterygii</taxon>
        <taxon>Neopterygii</taxon>
        <taxon>Teleostei</taxon>
        <taxon>Anguilliformes</taxon>
        <taxon>Anguillidae</taxon>
        <taxon>Anguilla</taxon>
    </lineage>
</organism>
<reference evidence="1" key="1">
    <citation type="submission" date="2014-11" db="EMBL/GenBank/DDBJ databases">
        <authorList>
            <person name="Amaro Gonzalez C."/>
        </authorList>
    </citation>
    <scope>NUCLEOTIDE SEQUENCE</scope>
</reference>
<proteinExistence type="predicted"/>
<protein>
    <submittedName>
        <fullName evidence="1">Uncharacterized protein</fullName>
    </submittedName>
</protein>
<sequence>MNHVTSVESADWFPDDALHIIKRLDPKVLWKKVPFTGSTILGRTVSTGKINTQQVVKITFMSAHLINGWIISITNIR</sequence>
<dbReference type="EMBL" id="GBXM01105213">
    <property type="protein sequence ID" value="JAH03364.1"/>
    <property type="molecule type" value="Transcribed_RNA"/>
</dbReference>
<evidence type="ECO:0000313" key="1">
    <source>
        <dbReference type="EMBL" id="JAH03364.1"/>
    </source>
</evidence>